<feature type="compositionally biased region" description="Basic residues" evidence="2">
    <location>
        <begin position="281"/>
        <end position="295"/>
    </location>
</feature>
<feature type="compositionally biased region" description="Polar residues" evidence="2">
    <location>
        <begin position="255"/>
        <end position="269"/>
    </location>
</feature>
<comment type="caution">
    <text evidence="4">The sequence shown here is derived from an EMBL/GenBank/DDBJ whole genome shotgun (WGS) entry which is preliminary data.</text>
</comment>
<feature type="compositionally biased region" description="Polar residues" evidence="2">
    <location>
        <begin position="181"/>
        <end position="192"/>
    </location>
</feature>
<dbReference type="Pfam" id="PF03826">
    <property type="entry name" value="OAR"/>
    <property type="match status" value="1"/>
</dbReference>
<feature type="region of interest" description="Disordered" evidence="2">
    <location>
        <begin position="39"/>
        <end position="75"/>
    </location>
</feature>
<feature type="compositionally biased region" description="Low complexity" evidence="2">
    <location>
        <begin position="234"/>
        <end position="244"/>
    </location>
</feature>
<feature type="compositionally biased region" description="Low complexity" evidence="2">
    <location>
        <begin position="314"/>
        <end position="351"/>
    </location>
</feature>
<feature type="compositionally biased region" description="Low complexity" evidence="2">
    <location>
        <begin position="200"/>
        <end position="213"/>
    </location>
</feature>
<keyword evidence="5" id="KW-1185">Reference proteome</keyword>
<dbReference type="Proteomes" id="UP000735302">
    <property type="component" value="Unassembled WGS sequence"/>
</dbReference>
<evidence type="ECO:0000313" key="4">
    <source>
        <dbReference type="EMBL" id="GFN73936.1"/>
    </source>
</evidence>
<organism evidence="4 5">
    <name type="scientific">Plakobranchus ocellatus</name>
    <dbReference type="NCBI Taxonomy" id="259542"/>
    <lineage>
        <taxon>Eukaryota</taxon>
        <taxon>Metazoa</taxon>
        <taxon>Spiralia</taxon>
        <taxon>Lophotrochozoa</taxon>
        <taxon>Mollusca</taxon>
        <taxon>Gastropoda</taxon>
        <taxon>Heterobranchia</taxon>
        <taxon>Euthyneura</taxon>
        <taxon>Panpulmonata</taxon>
        <taxon>Sacoglossa</taxon>
        <taxon>Placobranchoidea</taxon>
        <taxon>Plakobranchidae</taxon>
        <taxon>Plakobranchus</taxon>
    </lineage>
</organism>
<accession>A0AAV3XTP7</accession>
<feature type="region of interest" description="Disordered" evidence="2">
    <location>
        <begin position="164"/>
        <end position="218"/>
    </location>
</feature>
<evidence type="ECO:0000256" key="1">
    <source>
        <dbReference type="ARBA" id="ARBA00004123"/>
    </source>
</evidence>
<dbReference type="InterPro" id="IPR003654">
    <property type="entry name" value="OAR_dom"/>
</dbReference>
<dbReference type="AlphaFoldDB" id="A0AAV3XTP7"/>
<dbReference type="PROSITE" id="PS50803">
    <property type="entry name" value="OAR"/>
    <property type="match status" value="1"/>
</dbReference>
<feature type="domain" description="OAR" evidence="3">
    <location>
        <begin position="362"/>
        <end position="375"/>
    </location>
</feature>
<evidence type="ECO:0000256" key="2">
    <source>
        <dbReference type="SAM" id="MobiDB-lite"/>
    </source>
</evidence>
<evidence type="ECO:0000259" key="3">
    <source>
        <dbReference type="PROSITE" id="PS50803"/>
    </source>
</evidence>
<feature type="compositionally biased region" description="Low complexity" evidence="2">
    <location>
        <begin position="164"/>
        <end position="179"/>
    </location>
</feature>
<feature type="region of interest" description="Disordered" evidence="2">
    <location>
        <begin position="281"/>
        <end position="358"/>
    </location>
</feature>
<name>A0AAV3XTP7_9GAST</name>
<sequence>MCSLKLAGLMHLPTHLGTPLDPCRVSPFLALPPFGSDRLERIPLAPPPPAPPHHHAHPPPHPPTSISTPSCPPHPPPPPTHPFYPYLPLHPGSAAVAAAMATHHALQPMLLFQHHLAALSASLHSSHSHAHMSPGSTCASLQLERLPAGSVPVPAAALLPTAIPAAPSSPSSPSSAKSVSHQHFQSTYLHQNLQKETKTSNKNNNSTSNDKMNVSGKPTNLHTVERMIAPTTIPSTAKVSTSPTSPAPSSPSSPCLSQPRETQHYQSQSSIGIQDLNHLHHNHHHHHHQQHHRSGKGILPPATPNVIRPSKQDSPTSPSSRSSTTTPPPGNMKSSSNNNSNRAATNSSPSNIGCGFKPAKTTSIADLRLKARQHLASLGL</sequence>
<feature type="region of interest" description="Disordered" evidence="2">
    <location>
        <begin position="231"/>
        <end position="269"/>
    </location>
</feature>
<gene>
    <name evidence="4" type="ORF">PoB_000044200</name>
</gene>
<proteinExistence type="predicted"/>
<reference evidence="4 5" key="1">
    <citation type="journal article" date="2021" name="Elife">
        <title>Chloroplast acquisition without the gene transfer in kleptoplastic sea slugs, Plakobranchus ocellatus.</title>
        <authorList>
            <person name="Maeda T."/>
            <person name="Takahashi S."/>
            <person name="Yoshida T."/>
            <person name="Shimamura S."/>
            <person name="Takaki Y."/>
            <person name="Nagai Y."/>
            <person name="Toyoda A."/>
            <person name="Suzuki Y."/>
            <person name="Arimoto A."/>
            <person name="Ishii H."/>
            <person name="Satoh N."/>
            <person name="Nishiyama T."/>
            <person name="Hasebe M."/>
            <person name="Maruyama T."/>
            <person name="Minagawa J."/>
            <person name="Obokata J."/>
            <person name="Shigenobu S."/>
        </authorList>
    </citation>
    <scope>NUCLEOTIDE SEQUENCE [LARGE SCALE GENOMIC DNA]</scope>
</reference>
<dbReference type="EMBL" id="BLXT01000055">
    <property type="protein sequence ID" value="GFN73936.1"/>
    <property type="molecule type" value="Genomic_DNA"/>
</dbReference>
<protein>
    <recommendedName>
        <fullName evidence="3">OAR domain-containing protein</fullName>
    </recommendedName>
</protein>
<dbReference type="GO" id="GO:0005634">
    <property type="term" value="C:nucleus"/>
    <property type="evidence" value="ECO:0007669"/>
    <property type="project" value="UniProtKB-SubCell"/>
</dbReference>
<comment type="subcellular location">
    <subcellularLocation>
        <location evidence="1">Nucleus</location>
    </subcellularLocation>
</comment>
<evidence type="ECO:0000313" key="5">
    <source>
        <dbReference type="Proteomes" id="UP000735302"/>
    </source>
</evidence>